<reference evidence="2 3" key="1">
    <citation type="submission" date="2015-06" db="EMBL/GenBank/DDBJ databases">
        <title>Draft Genome Sequence of Parabacteroides goldsteinii with Putative Novel Metallo-Beta-Lactamases Isolated from a Blood Culture from a Human Patient.</title>
        <authorList>
            <person name="Krogh T.J."/>
            <person name="Agergaard C.N."/>
            <person name="Moller-Jensen J."/>
            <person name="Justesen U.S."/>
        </authorList>
    </citation>
    <scope>NUCLEOTIDE SEQUENCE [LARGE SCALE GENOMIC DNA]</scope>
    <source>
        <strain evidence="2 3">910340</strain>
    </source>
</reference>
<dbReference type="AlphaFoldDB" id="A0A0J6CAL9"/>
<feature type="region of interest" description="Disordered" evidence="1">
    <location>
        <begin position="1"/>
        <end position="47"/>
    </location>
</feature>
<feature type="non-terminal residue" evidence="2">
    <location>
        <position position="1"/>
    </location>
</feature>
<comment type="caution">
    <text evidence="2">The sequence shown here is derived from an EMBL/GenBank/DDBJ whole genome shotgun (WGS) entry which is preliminary data.</text>
</comment>
<feature type="non-terminal residue" evidence="2">
    <location>
        <position position="91"/>
    </location>
</feature>
<dbReference type="EMBL" id="LFJV01000260">
    <property type="protein sequence ID" value="KMM30520.1"/>
    <property type="molecule type" value="Genomic_DNA"/>
</dbReference>
<evidence type="ECO:0000313" key="3">
    <source>
        <dbReference type="Proteomes" id="UP000036166"/>
    </source>
</evidence>
<organism evidence="2 3">
    <name type="scientific">Parabacteroides goldsteinii</name>
    <dbReference type="NCBI Taxonomy" id="328812"/>
    <lineage>
        <taxon>Bacteria</taxon>
        <taxon>Pseudomonadati</taxon>
        <taxon>Bacteroidota</taxon>
        <taxon>Bacteroidia</taxon>
        <taxon>Bacteroidales</taxon>
        <taxon>Tannerellaceae</taxon>
        <taxon>Parabacteroides</taxon>
    </lineage>
</organism>
<dbReference type="PATRIC" id="fig|328812.4.peg.2480"/>
<gene>
    <name evidence="2" type="ORF">ACM15_27540</name>
</gene>
<evidence type="ECO:0000256" key="1">
    <source>
        <dbReference type="SAM" id="MobiDB-lite"/>
    </source>
</evidence>
<sequence length="91" mass="10196">DSESAARNNPETPTKKRKIDGTPGLSPVKTPKRGLPKPPEEQPMMTDFRGLKKKFVLDEVTDYLSEHSQSKVPGQIEPRVVDNLMLSTLEH</sequence>
<dbReference type="Proteomes" id="UP000036166">
    <property type="component" value="Unassembled WGS sequence"/>
</dbReference>
<protein>
    <submittedName>
        <fullName evidence="2">Uncharacterized protein</fullName>
    </submittedName>
</protein>
<dbReference type="RefSeq" id="WP_048318303.1">
    <property type="nucleotide sequence ID" value="NZ_LFJV01000260.1"/>
</dbReference>
<feature type="compositionally biased region" description="Polar residues" evidence="1">
    <location>
        <begin position="1"/>
        <end position="12"/>
    </location>
</feature>
<name>A0A0J6CAL9_9BACT</name>
<evidence type="ECO:0000313" key="2">
    <source>
        <dbReference type="EMBL" id="KMM30520.1"/>
    </source>
</evidence>
<accession>A0A0J6CAL9</accession>
<proteinExistence type="predicted"/>